<dbReference type="AlphaFoldDB" id="A0A518D138"/>
<keyword evidence="1" id="KW-0677">Repeat</keyword>
<sequence length="641" mass="70251">MRPHLRLALPLGLVLAACSGPRTTVLVEGAASTAGSRSARVFDGDLLLREGGRTVLIEDAIAPDGPLEFRTTRRAWTFDLPDGELVWNADGVRVGDRVHALEAPGALVLDARGQRLESEPLEPHYLIGAIHRDVTTDSAAAQVWFDRGLALCFGFNHAEAVDCFQRAIELDPGCAMAHWGVAYALGPNYNSPVIDDASSLAAFAAITRARAELDDESDVERALVEALSTRFSAEPPADRTGLDADYAVAMRRVAARFPDDRDVGALMGESVMQLRPWNLWSHDGVAAPELAEVRAVLEAGLERWPDHPALCHLYIHAMEAGPEVELALPAARRLEGLAPGLGHLVHMPSHTYVWTGHYDDVVRTNLAAVKTDDAYAAATQRQGMYTAYRIHNYHFVAYGAMWEGRRELALEHARAIPAQISSEELAAIPDLFDVFHATPYHVMVRFGMWDELVAEPDPGAELPATRTIWHYARGVAFAALGRVDEAEAAQAAFRASREDVPSTRVLFQNPVELVYDVAEAFLEGEIEYRKGNFDAAFASLHEAVALDEKLNYDEPWGWMEPTRHALGALLAEQGWHEEAVEVYRANLARYPENGWALYGLSKSLAALGHTEEAAAARARYDVAWARADTPLFAACMCANGK</sequence>
<evidence type="ECO:0000313" key="4">
    <source>
        <dbReference type="EMBL" id="QDU85184.1"/>
    </source>
</evidence>
<dbReference type="InterPro" id="IPR011990">
    <property type="entry name" value="TPR-like_helical_dom_sf"/>
</dbReference>
<accession>A0A518D138</accession>
<dbReference type="PANTHER" id="PTHR45588">
    <property type="entry name" value="TPR DOMAIN-CONTAINING PROTEIN"/>
    <property type="match status" value="1"/>
</dbReference>
<protein>
    <submittedName>
        <fullName evidence="4">Tetratricopeptide repeat protein</fullName>
    </submittedName>
</protein>
<dbReference type="EMBL" id="CP036290">
    <property type="protein sequence ID" value="QDU85184.1"/>
    <property type="molecule type" value="Genomic_DNA"/>
</dbReference>
<dbReference type="PANTHER" id="PTHR45588:SF1">
    <property type="entry name" value="WW DOMAIN-CONTAINING PROTEIN"/>
    <property type="match status" value="1"/>
</dbReference>
<evidence type="ECO:0000256" key="3">
    <source>
        <dbReference type="PROSITE-ProRule" id="PRU00339"/>
    </source>
</evidence>
<dbReference type="RefSeq" id="WP_145188079.1">
    <property type="nucleotide sequence ID" value="NZ_CP036290.1"/>
</dbReference>
<dbReference type="Gene3D" id="1.25.40.10">
    <property type="entry name" value="Tetratricopeptide repeat domain"/>
    <property type="match status" value="2"/>
</dbReference>
<dbReference type="Proteomes" id="UP000319342">
    <property type="component" value="Chromosome"/>
</dbReference>
<dbReference type="InterPro" id="IPR019734">
    <property type="entry name" value="TPR_rpt"/>
</dbReference>
<keyword evidence="2 3" id="KW-0802">TPR repeat</keyword>
<evidence type="ECO:0000256" key="1">
    <source>
        <dbReference type="ARBA" id="ARBA00022737"/>
    </source>
</evidence>
<evidence type="ECO:0000256" key="2">
    <source>
        <dbReference type="ARBA" id="ARBA00022803"/>
    </source>
</evidence>
<keyword evidence="5" id="KW-1185">Reference proteome</keyword>
<proteinExistence type="predicted"/>
<dbReference type="InterPro" id="IPR013105">
    <property type="entry name" value="TPR_2"/>
</dbReference>
<feature type="repeat" description="TPR" evidence="3">
    <location>
        <begin position="141"/>
        <end position="174"/>
    </location>
</feature>
<gene>
    <name evidence="4" type="ORF">Pla163_23120</name>
</gene>
<dbReference type="Pfam" id="PF07719">
    <property type="entry name" value="TPR_2"/>
    <property type="match status" value="1"/>
</dbReference>
<dbReference type="SMART" id="SM00028">
    <property type="entry name" value="TPR"/>
    <property type="match status" value="4"/>
</dbReference>
<dbReference type="PROSITE" id="PS50005">
    <property type="entry name" value="TPR"/>
    <property type="match status" value="1"/>
</dbReference>
<dbReference type="OrthoDB" id="9778494at2"/>
<organism evidence="4 5">
    <name type="scientific">Rohdeia mirabilis</name>
    <dbReference type="NCBI Taxonomy" id="2528008"/>
    <lineage>
        <taxon>Bacteria</taxon>
        <taxon>Pseudomonadati</taxon>
        <taxon>Planctomycetota</taxon>
        <taxon>Planctomycetia</taxon>
        <taxon>Planctomycetia incertae sedis</taxon>
        <taxon>Rohdeia</taxon>
    </lineage>
</organism>
<evidence type="ECO:0000313" key="5">
    <source>
        <dbReference type="Proteomes" id="UP000319342"/>
    </source>
</evidence>
<reference evidence="4 5" key="1">
    <citation type="submission" date="2019-02" db="EMBL/GenBank/DDBJ databases">
        <title>Deep-cultivation of Planctomycetes and their phenomic and genomic characterization uncovers novel biology.</title>
        <authorList>
            <person name="Wiegand S."/>
            <person name="Jogler M."/>
            <person name="Boedeker C."/>
            <person name="Pinto D."/>
            <person name="Vollmers J."/>
            <person name="Rivas-Marin E."/>
            <person name="Kohn T."/>
            <person name="Peeters S.H."/>
            <person name="Heuer A."/>
            <person name="Rast P."/>
            <person name="Oberbeckmann S."/>
            <person name="Bunk B."/>
            <person name="Jeske O."/>
            <person name="Meyerdierks A."/>
            <person name="Storesund J.E."/>
            <person name="Kallscheuer N."/>
            <person name="Luecker S."/>
            <person name="Lage O.M."/>
            <person name="Pohl T."/>
            <person name="Merkel B.J."/>
            <person name="Hornburger P."/>
            <person name="Mueller R.-W."/>
            <person name="Bruemmer F."/>
            <person name="Labrenz M."/>
            <person name="Spormann A.M."/>
            <person name="Op den Camp H."/>
            <person name="Overmann J."/>
            <person name="Amann R."/>
            <person name="Jetten M.S.M."/>
            <person name="Mascher T."/>
            <person name="Medema M.H."/>
            <person name="Devos D.P."/>
            <person name="Kaster A.-K."/>
            <person name="Ovreas L."/>
            <person name="Rohde M."/>
            <person name="Galperin M.Y."/>
            <person name="Jogler C."/>
        </authorList>
    </citation>
    <scope>NUCLEOTIDE SEQUENCE [LARGE SCALE GENOMIC DNA]</scope>
    <source>
        <strain evidence="4 5">Pla163</strain>
    </source>
</reference>
<dbReference type="PROSITE" id="PS51257">
    <property type="entry name" value="PROKAR_LIPOPROTEIN"/>
    <property type="match status" value="1"/>
</dbReference>
<dbReference type="SUPFAM" id="SSF48452">
    <property type="entry name" value="TPR-like"/>
    <property type="match status" value="2"/>
</dbReference>
<name>A0A518D138_9BACT</name>